<organism evidence="9 10">
    <name type="scientific">Stereocaulon virgatum</name>
    <dbReference type="NCBI Taxonomy" id="373712"/>
    <lineage>
        <taxon>Eukaryota</taxon>
        <taxon>Fungi</taxon>
        <taxon>Dikarya</taxon>
        <taxon>Ascomycota</taxon>
        <taxon>Pezizomycotina</taxon>
        <taxon>Lecanoromycetes</taxon>
        <taxon>OSLEUM clade</taxon>
        <taxon>Lecanoromycetidae</taxon>
        <taxon>Lecanorales</taxon>
        <taxon>Lecanorineae</taxon>
        <taxon>Stereocaulaceae</taxon>
        <taxon>Stereocaulon</taxon>
    </lineage>
</organism>
<feature type="region of interest" description="Disordered" evidence="7">
    <location>
        <begin position="143"/>
        <end position="217"/>
    </location>
</feature>
<dbReference type="EMBL" id="JBEFKJ010000037">
    <property type="protein sequence ID" value="KAL2037803.1"/>
    <property type="molecule type" value="Genomic_DNA"/>
</dbReference>
<keyword evidence="5" id="KW-0333">Golgi apparatus</keyword>
<evidence type="ECO:0000313" key="10">
    <source>
        <dbReference type="Proteomes" id="UP001590950"/>
    </source>
</evidence>
<name>A0ABR3ZYG7_9LECA</name>
<feature type="compositionally biased region" description="Low complexity" evidence="7">
    <location>
        <begin position="94"/>
        <end position="106"/>
    </location>
</feature>
<gene>
    <name evidence="9" type="ORF">N7G274_009528</name>
</gene>
<keyword evidence="3" id="KW-0813">Transport</keyword>
<protein>
    <recommendedName>
        <fullName evidence="8">Vacuolar protein sorting-associated protein 54 N-terminal domain-containing protein</fullName>
    </recommendedName>
</protein>
<dbReference type="InterPro" id="IPR039745">
    <property type="entry name" value="Vps54"/>
</dbReference>
<keyword evidence="4" id="KW-0653">Protein transport</keyword>
<feature type="compositionally biased region" description="Polar residues" evidence="7">
    <location>
        <begin position="15"/>
        <end position="34"/>
    </location>
</feature>
<feature type="compositionally biased region" description="Low complexity" evidence="7">
    <location>
        <begin position="48"/>
        <end position="59"/>
    </location>
</feature>
<evidence type="ECO:0000256" key="1">
    <source>
        <dbReference type="ARBA" id="ARBA00004601"/>
    </source>
</evidence>
<dbReference type="Pfam" id="PF10475">
    <property type="entry name" value="Vps54_N"/>
    <property type="match status" value="1"/>
</dbReference>
<accession>A0ABR3ZYG7</accession>
<evidence type="ECO:0000256" key="7">
    <source>
        <dbReference type="SAM" id="MobiDB-lite"/>
    </source>
</evidence>
<evidence type="ECO:0000256" key="3">
    <source>
        <dbReference type="ARBA" id="ARBA00022448"/>
    </source>
</evidence>
<keyword evidence="10" id="KW-1185">Reference proteome</keyword>
<reference evidence="9 10" key="1">
    <citation type="submission" date="2024-09" db="EMBL/GenBank/DDBJ databases">
        <title>Rethinking Asexuality: The Enigmatic Case of Functional Sexual Genes in Lepraria (Stereocaulaceae).</title>
        <authorList>
            <person name="Doellman M."/>
            <person name="Sun Y."/>
            <person name="Barcenas-Pena A."/>
            <person name="Lumbsch H.T."/>
            <person name="Grewe F."/>
        </authorList>
    </citation>
    <scope>NUCLEOTIDE SEQUENCE [LARGE SCALE GENOMIC DNA]</scope>
    <source>
        <strain evidence="9 10">Mercado 3170</strain>
    </source>
</reference>
<feature type="compositionally biased region" description="Polar residues" evidence="7">
    <location>
        <begin position="551"/>
        <end position="569"/>
    </location>
</feature>
<comment type="subcellular location">
    <subcellularLocation>
        <location evidence="1">Golgi apparatus</location>
        <location evidence="1">trans-Golgi network</location>
    </subcellularLocation>
</comment>
<sequence>MSSPVPRRSVDIQASPYTSPSTNQYPFPQIGSPQSAGSGSRHGRRRSSVASSVTSIGGVLDTAPQDRESLAELGNNAIATLLQPPIVRTGLVPYSSAPSAQKPPSAKDIPPVSLTNIPHVESSAFLPYLKQAGSLYDVFQRAKDSEGTGPSQHKRPRTPSKSDQLPSMATQGHHARQASVSGTSRSENAPPSLGYPLERPQPRRKVSGGSSRRGPLTVAPLSTIPAVYFEHDFHLENPRTFDIVSERSEIVKQPPGVNGAVTRPGGRKALASNAILQEKLSWYMDTVEVHLISSISTASSSFFAALGSLRDLHLEASASVVKIKALREDLASLDRNMAIGGLEIVAMRRRRENIRKLGDAVQQLREVVQAVTHCEVQVDNGEIEEALQGLTEVEHLIAGEKAGNIQSDTDVPVPQERLVDLRGIKALEGAGNDIAYLRQRIGSTFEARFLEALLSDLRRHVDGAPSSVTFQRWDKASQRNRGVHARTPSVYPAYLQIDDSLRKNLQSNLKGLAQSDSIKPATTAYREAVWKEIKTLIRRHLPSSSDDDNESTMSASTQGGRQMTQQEKSSVLARNLRALEPEDAEDMLKKRSTPMSEKLCEDWARKSKWS</sequence>
<dbReference type="Proteomes" id="UP001590950">
    <property type="component" value="Unassembled WGS sequence"/>
</dbReference>
<evidence type="ECO:0000259" key="8">
    <source>
        <dbReference type="Pfam" id="PF10475"/>
    </source>
</evidence>
<evidence type="ECO:0000256" key="5">
    <source>
        <dbReference type="ARBA" id="ARBA00023034"/>
    </source>
</evidence>
<evidence type="ECO:0000313" key="9">
    <source>
        <dbReference type="EMBL" id="KAL2037803.1"/>
    </source>
</evidence>
<feature type="region of interest" description="Disordered" evidence="7">
    <location>
        <begin position="1"/>
        <end position="62"/>
    </location>
</feature>
<dbReference type="PANTHER" id="PTHR12965:SF0">
    <property type="entry name" value="VACUOLAR PROTEIN SORTING-ASSOCIATED PROTEIN 54"/>
    <property type="match status" value="1"/>
</dbReference>
<feature type="region of interest" description="Disordered" evidence="7">
    <location>
        <begin position="94"/>
        <end position="113"/>
    </location>
</feature>
<feature type="compositionally biased region" description="Polar residues" evidence="7">
    <location>
        <begin position="159"/>
        <end position="170"/>
    </location>
</feature>
<feature type="compositionally biased region" description="Polar residues" evidence="7">
    <location>
        <begin position="178"/>
        <end position="189"/>
    </location>
</feature>
<evidence type="ECO:0000256" key="4">
    <source>
        <dbReference type="ARBA" id="ARBA00022927"/>
    </source>
</evidence>
<proteinExistence type="inferred from homology"/>
<feature type="domain" description="Vacuolar protein sorting-associated protein 54 N-terminal" evidence="8">
    <location>
        <begin position="278"/>
        <end position="397"/>
    </location>
</feature>
<comment type="caution">
    <text evidence="9">The sequence shown here is derived from an EMBL/GenBank/DDBJ whole genome shotgun (WGS) entry which is preliminary data.</text>
</comment>
<dbReference type="PANTHER" id="PTHR12965">
    <property type="entry name" value="VACUOLAR PROTEIN SORTING 54"/>
    <property type="match status" value="1"/>
</dbReference>
<comment type="similarity">
    <text evidence="2">Belongs to the VPS54 family.</text>
</comment>
<feature type="compositionally biased region" description="Basic and acidic residues" evidence="7">
    <location>
        <begin position="598"/>
        <end position="610"/>
    </location>
</feature>
<dbReference type="InterPro" id="IPR019515">
    <property type="entry name" value="VPS54_N"/>
</dbReference>
<evidence type="ECO:0000256" key="6">
    <source>
        <dbReference type="ARBA" id="ARBA00023054"/>
    </source>
</evidence>
<evidence type="ECO:0000256" key="2">
    <source>
        <dbReference type="ARBA" id="ARBA00009150"/>
    </source>
</evidence>
<feature type="region of interest" description="Disordered" evidence="7">
    <location>
        <begin position="541"/>
        <end position="610"/>
    </location>
</feature>
<keyword evidence="6" id="KW-0175">Coiled coil</keyword>